<dbReference type="InterPro" id="IPR042072">
    <property type="entry name" value="DsrC-like_C"/>
</dbReference>
<proteinExistence type="inferred from homology"/>
<comment type="similarity">
    <text evidence="2">Belongs to the DsrC/TusE family.</text>
</comment>
<dbReference type="GO" id="GO:0097163">
    <property type="term" value="F:sulfur carrier activity"/>
    <property type="evidence" value="ECO:0007669"/>
    <property type="project" value="TreeGrafter"/>
</dbReference>
<protein>
    <submittedName>
        <fullName evidence="4">tRNA 2-thiouridine synthesizing protein E</fullName>
    </submittedName>
</protein>
<dbReference type="Pfam" id="PF04358">
    <property type="entry name" value="DsrC"/>
    <property type="match status" value="1"/>
</dbReference>
<gene>
    <name evidence="4" type="ORF">D779_2758</name>
</gene>
<dbReference type="InterPro" id="IPR043163">
    <property type="entry name" value="DsrC-like_N"/>
</dbReference>
<dbReference type="SUPFAM" id="SSF69721">
    <property type="entry name" value="DsrC, the gamma subunit of dissimilatory sulfite reductase"/>
    <property type="match status" value="1"/>
</dbReference>
<dbReference type="RefSeq" id="WP_043755286.1">
    <property type="nucleotide sequence ID" value="NZ_AONC01000042.1"/>
</dbReference>
<dbReference type="Proteomes" id="UP000019460">
    <property type="component" value="Unassembled WGS sequence"/>
</dbReference>
<organism evidence="4 5">
    <name type="scientific">Imhoffiella purpurea</name>
    <dbReference type="NCBI Taxonomy" id="1249627"/>
    <lineage>
        <taxon>Bacteria</taxon>
        <taxon>Pseudomonadati</taxon>
        <taxon>Pseudomonadota</taxon>
        <taxon>Gammaproteobacteria</taxon>
        <taxon>Chromatiales</taxon>
        <taxon>Chromatiaceae</taxon>
        <taxon>Imhoffiella</taxon>
    </lineage>
</organism>
<dbReference type="NCBIfam" id="TIGR03342">
    <property type="entry name" value="dsrC_tusE_dsvC"/>
    <property type="match status" value="1"/>
</dbReference>
<dbReference type="AlphaFoldDB" id="W9VEA6"/>
<comment type="caution">
    <text evidence="4">The sequence shown here is derived from an EMBL/GenBank/DDBJ whole genome shotgun (WGS) entry which is preliminary data.</text>
</comment>
<sequence>MIAVRVFMKVTREPLKRTPVVLRLDADGSQTPPVFTDRSGLASFDLPPTSGKVLVSGMERYQGRLADEIPIALWSITQSEQGSLGQPGAFPSGSNAYPSMTTEAVQVGDRSVLTDSEGYLVDPSDWSEDFARALAAQEGLTLNAEHWEVIRYLRARFARSGTQASVRDMIAHFRKVWGRERGSNRYLHRIFPRGGPQKQGNRLAGLLRTKGEH</sequence>
<evidence type="ECO:0000256" key="2">
    <source>
        <dbReference type="ARBA" id="ARBA00005718"/>
    </source>
</evidence>
<dbReference type="Gene3D" id="3.30.1420.10">
    <property type="match status" value="1"/>
</dbReference>
<dbReference type="PANTHER" id="PTHR37010">
    <property type="entry name" value="SULFURTRANSFERASE TUSE"/>
    <property type="match status" value="1"/>
</dbReference>
<dbReference type="PANTHER" id="PTHR37010:SF1">
    <property type="entry name" value="SULFURTRANSFERASE TUSE"/>
    <property type="match status" value="1"/>
</dbReference>
<dbReference type="OrthoDB" id="9786347at2"/>
<dbReference type="eggNOG" id="COG2920">
    <property type="taxonomic scope" value="Bacteria"/>
</dbReference>
<comment type="subcellular location">
    <subcellularLocation>
        <location evidence="1">Cytoplasm</location>
    </subcellularLocation>
</comment>
<dbReference type="InterPro" id="IPR025526">
    <property type="entry name" value="DsrC-like_dom_sf"/>
</dbReference>
<dbReference type="GO" id="GO:0002143">
    <property type="term" value="P:tRNA wobble position uridine thiolation"/>
    <property type="evidence" value="ECO:0007669"/>
    <property type="project" value="TreeGrafter"/>
</dbReference>
<keyword evidence="3" id="KW-0963">Cytoplasm</keyword>
<accession>W9VEA6</accession>
<keyword evidence="5" id="KW-1185">Reference proteome</keyword>
<dbReference type="GO" id="GO:0005737">
    <property type="term" value="C:cytoplasm"/>
    <property type="evidence" value="ECO:0007669"/>
    <property type="project" value="UniProtKB-SubCell"/>
</dbReference>
<evidence type="ECO:0000256" key="1">
    <source>
        <dbReference type="ARBA" id="ARBA00004496"/>
    </source>
</evidence>
<evidence type="ECO:0000313" key="4">
    <source>
        <dbReference type="EMBL" id="EXJ14357.1"/>
    </source>
</evidence>
<name>W9VEA6_9GAMM</name>
<dbReference type="InterPro" id="IPR007453">
    <property type="entry name" value="DsrC/TusE"/>
</dbReference>
<reference evidence="4 5" key="1">
    <citation type="submission" date="2012-11" db="EMBL/GenBank/DDBJ databases">
        <title>Genome assembly of Thiorhodococcus sp. AK35.</title>
        <authorList>
            <person name="Nupur N."/>
            <person name="Khatri I."/>
            <person name="Subramanian S."/>
            <person name="Pinnaka A."/>
        </authorList>
    </citation>
    <scope>NUCLEOTIDE SEQUENCE [LARGE SCALE GENOMIC DNA]</scope>
    <source>
        <strain evidence="4 5">AK35</strain>
    </source>
</reference>
<evidence type="ECO:0000313" key="5">
    <source>
        <dbReference type="Proteomes" id="UP000019460"/>
    </source>
</evidence>
<dbReference type="STRING" id="1249627.D779_2758"/>
<dbReference type="EMBL" id="AONC01000042">
    <property type="protein sequence ID" value="EXJ14357.1"/>
    <property type="molecule type" value="Genomic_DNA"/>
</dbReference>
<dbReference type="Gene3D" id="1.10.10.370">
    <property type="entry name" value="DsrC-like protein, C-terminal domain"/>
    <property type="match status" value="1"/>
</dbReference>
<evidence type="ECO:0000256" key="3">
    <source>
        <dbReference type="ARBA" id="ARBA00022490"/>
    </source>
</evidence>